<dbReference type="GO" id="GO:0006183">
    <property type="term" value="P:GTP biosynthetic process"/>
    <property type="evidence" value="ECO:0007669"/>
    <property type="project" value="InterPro"/>
</dbReference>
<sequence length="151" mass="16943">MGITFVMLKPDAVQRGLGYDIMQYFKKNGISIECFDVQIATEDKIRRHYEEVIAKYGEEFAQHMLDMFLNKTVVPIILSGGDDIIAQVRRIVGATEPAKAEKGTIRGDLGLGDSYARSVAEGRVVRNLIHASDSPEAVKREISIWLPKYKI</sequence>
<dbReference type="Proteomes" id="UP000032431">
    <property type="component" value="Chromosome I"/>
</dbReference>
<keyword evidence="13" id="KW-1185">Reference proteome</keyword>
<comment type="caution">
    <text evidence="8">Lacks conserved residue(s) required for the propagation of feature annotation.</text>
</comment>
<dbReference type="SMART" id="SM00562">
    <property type="entry name" value="NDK"/>
    <property type="match status" value="1"/>
</dbReference>
<keyword evidence="6 10" id="KW-0067">ATP-binding</keyword>
<dbReference type="AlphaFoldDB" id="A0A078KQD4"/>
<dbReference type="PROSITE" id="PS51374">
    <property type="entry name" value="NDPK_LIKE"/>
    <property type="match status" value="1"/>
</dbReference>
<keyword evidence="7" id="KW-0546">Nucleotide metabolism</keyword>
<dbReference type="EMBL" id="LM995447">
    <property type="protein sequence ID" value="CDZ24747.1"/>
    <property type="molecule type" value="Genomic_DNA"/>
</dbReference>
<dbReference type="PANTHER" id="PTHR11349">
    <property type="entry name" value="NUCLEOSIDE DIPHOSPHATE KINASE"/>
    <property type="match status" value="1"/>
</dbReference>
<dbReference type="HOGENOM" id="CLU_060216_6_3_9"/>
<evidence type="ECO:0000313" key="12">
    <source>
        <dbReference type="EMBL" id="CDZ24747.1"/>
    </source>
</evidence>
<dbReference type="InterPro" id="IPR034907">
    <property type="entry name" value="NDK-like_dom"/>
</dbReference>
<dbReference type="KEGG" id="ccel:CCDG5_1639"/>
<evidence type="ECO:0000313" key="13">
    <source>
        <dbReference type="Proteomes" id="UP000032431"/>
    </source>
</evidence>
<accession>A0A078KQD4</accession>
<dbReference type="GO" id="GO:0006228">
    <property type="term" value="P:UTP biosynthetic process"/>
    <property type="evidence" value="ECO:0007669"/>
    <property type="project" value="InterPro"/>
</dbReference>
<gene>
    <name evidence="12" type="ORF">CCDG5_1639</name>
</gene>
<evidence type="ECO:0000256" key="2">
    <source>
        <dbReference type="ARBA" id="ARBA00008142"/>
    </source>
</evidence>
<evidence type="ECO:0000256" key="10">
    <source>
        <dbReference type="RuleBase" id="RU004013"/>
    </source>
</evidence>
<comment type="similarity">
    <text evidence="2 8 9">Belongs to the NDK family.</text>
</comment>
<keyword evidence="4 10" id="KW-0547">Nucleotide-binding</keyword>
<dbReference type="PRINTS" id="PR01243">
    <property type="entry name" value="NUCDPKINASE"/>
</dbReference>
<organism evidence="12 13">
    <name type="scientific">[Clostridium] cellulosi</name>
    <dbReference type="NCBI Taxonomy" id="29343"/>
    <lineage>
        <taxon>Bacteria</taxon>
        <taxon>Bacillati</taxon>
        <taxon>Bacillota</taxon>
        <taxon>Clostridia</taxon>
        <taxon>Eubacteriales</taxon>
        <taxon>Oscillospiraceae</taxon>
        <taxon>Oscillospiraceae incertae sedis</taxon>
    </lineage>
</organism>
<comment type="catalytic activity">
    <reaction evidence="10">
        <text>a 2'-deoxyribonucleoside 5'-diphosphate + ATP = a 2'-deoxyribonucleoside 5'-triphosphate + ADP</text>
        <dbReference type="Rhea" id="RHEA:44640"/>
        <dbReference type="ChEBI" id="CHEBI:30616"/>
        <dbReference type="ChEBI" id="CHEBI:61560"/>
        <dbReference type="ChEBI" id="CHEBI:73316"/>
        <dbReference type="ChEBI" id="CHEBI:456216"/>
        <dbReference type="EC" id="2.7.4.6"/>
    </reaction>
</comment>
<dbReference type="InterPro" id="IPR036850">
    <property type="entry name" value="NDK-like_dom_sf"/>
</dbReference>
<evidence type="ECO:0000256" key="1">
    <source>
        <dbReference type="ARBA" id="ARBA00001946"/>
    </source>
</evidence>
<dbReference type="PATRIC" id="fig|29343.3.peg.1725"/>
<evidence type="ECO:0000256" key="5">
    <source>
        <dbReference type="ARBA" id="ARBA00022777"/>
    </source>
</evidence>
<feature type="domain" description="Nucleoside diphosphate kinase-like" evidence="11">
    <location>
        <begin position="1"/>
        <end position="151"/>
    </location>
</feature>
<dbReference type="Pfam" id="PF00334">
    <property type="entry name" value="NDK"/>
    <property type="match status" value="1"/>
</dbReference>
<dbReference type="GO" id="GO:0005524">
    <property type="term" value="F:ATP binding"/>
    <property type="evidence" value="ECO:0007669"/>
    <property type="project" value="UniProtKB-KW"/>
</dbReference>
<evidence type="ECO:0000256" key="3">
    <source>
        <dbReference type="ARBA" id="ARBA00022679"/>
    </source>
</evidence>
<evidence type="ECO:0000256" key="7">
    <source>
        <dbReference type="ARBA" id="ARBA00023080"/>
    </source>
</evidence>
<evidence type="ECO:0000256" key="6">
    <source>
        <dbReference type="ARBA" id="ARBA00022840"/>
    </source>
</evidence>
<evidence type="ECO:0000256" key="8">
    <source>
        <dbReference type="PROSITE-ProRule" id="PRU00706"/>
    </source>
</evidence>
<dbReference type="GO" id="GO:0006241">
    <property type="term" value="P:CTP biosynthetic process"/>
    <property type="evidence" value="ECO:0007669"/>
    <property type="project" value="InterPro"/>
</dbReference>
<name>A0A078KQD4_9FIRM</name>
<dbReference type="EC" id="2.7.4.6" evidence="10"/>
<dbReference type="GO" id="GO:0004550">
    <property type="term" value="F:nucleoside diphosphate kinase activity"/>
    <property type="evidence" value="ECO:0007669"/>
    <property type="project" value="UniProtKB-EC"/>
</dbReference>
<keyword evidence="3 10" id="KW-0808">Transferase</keyword>
<dbReference type="SUPFAM" id="SSF54919">
    <property type="entry name" value="Nucleoside diphosphate kinase, NDK"/>
    <property type="match status" value="1"/>
</dbReference>
<evidence type="ECO:0000256" key="9">
    <source>
        <dbReference type="RuleBase" id="RU004011"/>
    </source>
</evidence>
<proteinExistence type="inferred from homology"/>
<comment type="cofactor">
    <cofactor evidence="1">
        <name>Mg(2+)</name>
        <dbReference type="ChEBI" id="CHEBI:18420"/>
    </cofactor>
</comment>
<evidence type="ECO:0000259" key="11">
    <source>
        <dbReference type="SMART" id="SM00562"/>
    </source>
</evidence>
<keyword evidence="5 10" id="KW-0418">Kinase</keyword>
<protein>
    <recommendedName>
        <fullName evidence="10">Nucleoside diphosphate kinase</fullName>
        <ecNumber evidence="10">2.7.4.6</ecNumber>
    </recommendedName>
</protein>
<evidence type="ECO:0000256" key="4">
    <source>
        <dbReference type="ARBA" id="ARBA00022741"/>
    </source>
</evidence>
<dbReference type="InterPro" id="IPR023005">
    <property type="entry name" value="Nucleoside_diP_kinase_AS"/>
</dbReference>
<dbReference type="OrthoDB" id="9801161at2"/>
<dbReference type="PROSITE" id="PS00469">
    <property type="entry name" value="NDPK"/>
    <property type="match status" value="1"/>
</dbReference>
<dbReference type="InterPro" id="IPR001564">
    <property type="entry name" value="Nucleoside_diP_kinase"/>
</dbReference>
<reference evidence="13" key="1">
    <citation type="submission" date="2014-07" db="EMBL/GenBank/DDBJ databases">
        <authorList>
            <person name="Wibberg D."/>
        </authorList>
    </citation>
    <scope>NUCLEOTIDE SEQUENCE [LARGE SCALE GENOMIC DNA]</scope>
    <source>
        <strain evidence="13">DG5</strain>
    </source>
</reference>
<dbReference type="STRING" id="29343.CCDG5_1639"/>
<dbReference type="Gene3D" id="3.30.70.141">
    <property type="entry name" value="Nucleoside diphosphate kinase-like domain"/>
    <property type="match status" value="1"/>
</dbReference>